<keyword evidence="3 4" id="KW-0998">Cell outer membrane</keyword>
<dbReference type="PIRSF" id="PIRSF026343">
    <property type="entry name" value="NlpB"/>
    <property type="match status" value="1"/>
</dbReference>
<evidence type="ECO:0000256" key="2">
    <source>
        <dbReference type="ARBA" id="ARBA00023136"/>
    </source>
</evidence>
<comment type="subunit">
    <text evidence="4">Part of the Bam complex.</text>
</comment>
<dbReference type="Gene3D" id="3.30.310.170">
    <property type="entry name" value="Outer membrane protein assembly factor BamC"/>
    <property type="match status" value="1"/>
</dbReference>
<dbReference type="InterPro" id="IPR014524">
    <property type="entry name" value="BamC"/>
</dbReference>
<dbReference type="STRING" id="1195763.ABT56_08710"/>
<keyword evidence="6" id="KW-1185">Reference proteome</keyword>
<gene>
    <name evidence="4" type="primary">bamC</name>
    <name evidence="5" type="ORF">ABT56_08710</name>
</gene>
<dbReference type="Pfam" id="PF06804">
    <property type="entry name" value="Lipoprotein_18"/>
    <property type="match status" value="1"/>
</dbReference>
<evidence type="ECO:0000256" key="1">
    <source>
        <dbReference type="ARBA" id="ARBA00022729"/>
    </source>
</evidence>
<name>A0A0J1H411_9GAMM</name>
<dbReference type="NCBIfam" id="NF008674">
    <property type="entry name" value="PRK11679.1"/>
    <property type="match status" value="1"/>
</dbReference>
<comment type="caution">
    <text evidence="5">The sequence shown here is derived from an EMBL/GenBank/DDBJ whole genome shotgun (WGS) entry which is preliminary data.</text>
</comment>
<comment type="subcellular location">
    <subcellularLocation>
        <location evidence="4">Cell outer membrane</location>
        <topology evidence="4">Lipid-anchor</topology>
    </subcellularLocation>
</comment>
<dbReference type="AlphaFoldDB" id="A0A0J1H411"/>
<evidence type="ECO:0000313" key="6">
    <source>
        <dbReference type="Proteomes" id="UP000036097"/>
    </source>
</evidence>
<dbReference type="InterPro" id="IPR010653">
    <property type="entry name" value="NlpB/DapX"/>
</dbReference>
<comment type="similarity">
    <text evidence="4">Belongs to the BamC family.</text>
</comment>
<dbReference type="GO" id="GO:0051205">
    <property type="term" value="P:protein insertion into membrane"/>
    <property type="evidence" value="ECO:0007669"/>
    <property type="project" value="UniProtKB-UniRule"/>
</dbReference>
<dbReference type="HAMAP" id="MF_00924">
    <property type="entry name" value="OM_assembly_BamC"/>
    <property type="match status" value="1"/>
</dbReference>
<reference evidence="5 6" key="1">
    <citation type="submission" date="2015-05" db="EMBL/GenBank/DDBJ databases">
        <title>Photobacterium galathea sp. nov.</title>
        <authorList>
            <person name="Machado H."/>
            <person name="Gram L."/>
        </authorList>
    </citation>
    <scope>NUCLEOTIDE SEQUENCE [LARGE SCALE GENOMIC DNA]</scope>
    <source>
        <strain evidence="5 6">CGMCC 1.12159</strain>
    </source>
</reference>
<proteinExistence type="inferred from homology"/>
<dbReference type="Proteomes" id="UP000036097">
    <property type="component" value="Unassembled WGS sequence"/>
</dbReference>
<keyword evidence="2 4" id="KW-0472">Membrane</keyword>
<keyword evidence="1 4" id="KW-0732">Signal</keyword>
<evidence type="ECO:0000256" key="3">
    <source>
        <dbReference type="ARBA" id="ARBA00023237"/>
    </source>
</evidence>
<dbReference type="GO" id="GO:0009279">
    <property type="term" value="C:cell outer membrane"/>
    <property type="evidence" value="ECO:0007669"/>
    <property type="project" value="UniProtKB-SubCell"/>
</dbReference>
<dbReference type="InterPro" id="IPR042268">
    <property type="entry name" value="BamC_C"/>
</dbReference>
<evidence type="ECO:0000313" key="5">
    <source>
        <dbReference type="EMBL" id="KLV06454.1"/>
    </source>
</evidence>
<accession>A0A0J1H411</accession>
<evidence type="ECO:0000256" key="4">
    <source>
        <dbReference type="HAMAP-Rule" id="MF_00924"/>
    </source>
</evidence>
<dbReference type="Gene3D" id="3.30.530.50">
    <property type="match status" value="1"/>
</dbReference>
<sequence>MNYKYKLVAAAVAVATLAGCSGGAEQRRQANQDFNYLKTEPLQAWNMPTNAQPFQVSDYAIPARQFNGGVGAAVDIRPPQQVLALIPGARTVKTEQGVVLLLSKPEELSDIWGLTQKVVAEQNIALVSEGANEMVTDWVTWTNADEDSEVGSRYRITRSAEPSRNSYQIELIDWREGGVKQPVTADNKERYSTLMTNLITSRYDQEERDRARLRAQELVKQIPISMGQDRSGLPVIIARAPYSVFWERFPEILGQIGFSVEGRNRSQGEVEVKFKSQDDEFWTELGTKPIMLDSRTYNILLGDLGNRTSINITNADGKPITEEALESMVPVMMAAIERDNRK</sequence>
<keyword evidence="4" id="KW-0564">Palmitate</keyword>
<dbReference type="PROSITE" id="PS51257">
    <property type="entry name" value="PROKAR_LIPOPROTEIN"/>
    <property type="match status" value="1"/>
</dbReference>
<organism evidence="5 6">
    <name type="scientific">Photobacterium aquae</name>
    <dbReference type="NCBI Taxonomy" id="1195763"/>
    <lineage>
        <taxon>Bacteria</taxon>
        <taxon>Pseudomonadati</taxon>
        <taxon>Pseudomonadota</taxon>
        <taxon>Gammaproteobacteria</taxon>
        <taxon>Vibrionales</taxon>
        <taxon>Vibrionaceae</taxon>
        <taxon>Photobacterium</taxon>
    </lineage>
</organism>
<dbReference type="RefSeq" id="WP_047878495.1">
    <property type="nucleotide sequence ID" value="NZ_LDOT01000010.1"/>
</dbReference>
<dbReference type="PATRIC" id="fig|1195763.3.peg.1853"/>
<protein>
    <recommendedName>
        <fullName evidence="4">Outer membrane protein assembly factor BamC</fullName>
    </recommendedName>
</protein>
<dbReference type="OrthoDB" id="5686855at2"/>
<dbReference type="EMBL" id="LDOT01000010">
    <property type="protein sequence ID" value="KLV06454.1"/>
    <property type="molecule type" value="Genomic_DNA"/>
</dbReference>
<comment type="function">
    <text evidence="4">Part of the outer membrane protein assembly complex, which is involved in assembly and insertion of beta-barrel proteins into the outer membrane.</text>
</comment>
<keyword evidence="4" id="KW-0449">Lipoprotein</keyword>
<dbReference type="GO" id="GO:0043165">
    <property type="term" value="P:Gram-negative-bacterium-type cell outer membrane assembly"/>
    <property type="evidence" value="ECO:0007669"/>
    <property type="project" value="UniProtKB-UniRule"/>
</dbReference>